<dbReference type="PANTHER" id="PTHR23255">
    <property type="entry name" value="TRANSFORMING GROWTH FACTOR-BETA RECEPTOR TYPE I AND II"/>
    <property type="match status" value="1"/>
</dbReference>
<dbReference type="GO" id="GO:0004675">
    <property type="term" value="F:transmembrane receptor protein serine/threonine kinase activity"/>
    <property type="evidence" value="ECO:0007669"/>
    <property type="project" value="InterPro"/>
</dbReference>
<accession>A0A9Q0XLY2</accession>
<keyword evidence="3" id="KW-0808">Transferase</keyword>
<keyword evidence="6" id="KW-0418">Kinase</keyword>
<dbReference type="OrthoDB" id="69842at2759"/>
<reference evidence="11" key="1">
    <citation type="journal article" date="2023" name="DNA Res.">
        <title>Chromosome-level genome assembly of Phrynocephalus forsythii using third-generation DNA sequencing and Hi-C analysis.</title>
        <authorList>
            <person name="Qi Y."/>
            <person name="Zhao W."/>
            <person name="Zhao Y."/>
            <person name="Niu C."/>
            <person name="Cao S."/>
            <person name="Zhang Y."/>
        </authorList>
    </citation>
    <scope>NUCLEOTIDE SEQUENCE</scope>
    <source>
        <tissue evidence="11">Muscle</tissue>
    </source>
</reference>
<evidence type="ECO:0000256" key="3">
    <source>
        <dbReference type="ARBA" id="ARBA00022679"/>
    </source>
</evidence>
<comment type="caution">
    <text evidence="11">The sequence shown here is derived from an EMBL/GenBank/DDBJ whole genome shotgun (WGS) entry which is preliminary data.</text>
</comment>
<evidence type="ECO:0000256" key="1">
    <source>
        <dbReference type="ARBA" id="ARBA00004167"/>
    </source>
</evidence>
<evidence type="ECO:0000256" key="4">
    <source>
        <dbReference type="ARBA" id="ARBA00022692"/>
    </source>
</evidence>
<evidence type="ECO:0000256" key="2">
    <source>
        <dbReference type="ARBA" id="ARBA00022527"/>
    </source>
</evidence>
<evidence type="ECO:0000256" key="7">
    <source>
        <dbReference type="ARBA" id="ARBA00022840"/>
    </source>
</evidence>
<proteinExistence type="predicted"/>
<dbReference type="Proteomes" id="UP001142489">
    <property type="component" value="Unassembled WGS sequence"/>
</dbReference>
<dbReference type="PANTHER" id="PTHR23255:SF66">
    <property type="entry name" value="SERINE_THREONINE-PROTEIN KINASE RECEPTOR R3"/>
    <property type="match status" value="1"/>
</dbReference>
<dbReference type="GO" id="GO:0007179">
    <property type="term" value="P:transforming growth factor beta receptor signaling pathway"/>
    <property type="evidence" value="ECO:0007669"/>
    <property type="project" value="TreeGrafter"/>
</dbReference>
<comment type="subcellular location">
    <subcellularLocation>
        <location evidence="1">Membrane</location>
        <topology evidence="1">Single-pass membrane protein</topology>
    </subcellularLocation>
</comment>
<evidence type="ECO:0000256" key="9">
    <source>
        <dbReference type="ARBA" id="ARBA00023136"/>
    </source>
</evidence>
<dbReference type="Gene3D" id="1.10.510.10">
    <property type="entry name" value="Transferase(Phosphotransferase) domain 1"/>
    <property type="match status" value="1"/>
</dbReference>
<evidence type="ECO:0000256" key="6">
    <source>
        <dbReference type="ARBA" id="ARBA00022777"/>
    </source>
</evidence>
<name>A0A9Q0XLY2_9SAUR</name>
<keyword evidence="4" id="KW-0812">Transmembrane</keyword>
<dbReference type="GO" id="GO:0001525">
    <property type="term" value="P:angiogenesis"/>
    <property type="evidence" value="ECO:0007669"/>
    <property type="project" value="TreeGrafter"/>
</dbReference>
<gene>
    <name evidence="11" type="ORF">JRQ81_004017</name>
</gene>
<organism evidence="11 12">
    <name type="scientific">Phrynocephalus forsythii</name>
    <dbReference type="NCBI Taxonomy" id="171643"/>
    <lineage>
        <taxon>Eukaryota</taxon>
        <taxon>Metazoa</taxon>
        <taxon>Chordata</taxon>
        <taxon>Craniata</taxon>
        <taxon>Vertebrata</taxon>
        <taxon>Euteleostomi</taxon>
        <taxon>Lepidosauria</taxon>
        <taxon>Squamata</taxon>
        <taxon>Bifurcata</taxon>
        <taxon>Unidentata</taxon>
        <taxon>Episquamata</taxon>
        <taxon>Toxicofera</taxon>
        <taxon>Iguania</taxon>
        <taxon>Acrodonta</taxon>
        <taxon>Agamidae</taxon>
        <taxon>Agaminae</taxon>
        <taxon>Phrynocephalus</taxon>
    </lineage>
</organism>
<dbReference type="InterPro" id="IPR000333">
    <property type="entry name" value="TGFB_receptor"/>
</dbReference>
<protein>
    <submittedName>
        <fullName evidence="11">Uncharacterized protein</fullName>
    </submittedName>
</protein>
<keyword evidence="10" id="KW-0675">Receptor</keyword>
<evidence type="ECO:0000256" key="10">
    <source>
        <dbReference type="ARBA" id="ARBA00023170"/>
    </source>
</evidence>
<keyword evidence="12" id="KW-1185">Reference proteome</keyword>
<evidence type="ECO:0000256" key="8">
    <source>
        <dbReference type="ARBA" id="ARBA00022989"/>
    </source>
</evidence>
<evidence type="ECO:0000313" key="12">
    <source>
        <dbReference type="Proteomes" id="UP001142489"/>
    </source>
</evidence>
<keyword evidence="8" id="KW-1133">Transmembrane helix</keyword>
<dbReference type="GO" id="GO:0007507">
    <property type="term" value="P:heart development"/>
    <property type="evidence" value="ECO:0007669"/>
    <property type="project" value="TreeGrafter"/>
</dbReference>
<evidence type="ECO:0000313" key="11">
    <source>
        <dbReference type="EMBL" id="KAJ7317855.1"/>
    </source>
</evidence>
<keyword evidence="9" id="KW-0472">Membrane</keyword>
<evidence type="ECO:0000256" key="5">
    <source>
        <dbReference type="ARBA" id="ARBA00022741"/>
    </source>
</evidence>
<keyword evidence="7" id="KW-0067">ATP-binding</keyword>
<dbReference type="GO" id="GO:0070724">
    <property type="term" value="C:BMP receptor complex"/>
    <property type="evidence" value="ECO:0007669"/>
    <property type="project" value="TreeGrafter"/>
</dbReference>
<dbReference type="AlphaFoldDB" id="A0A9Q0XLY2"/>
<keyword evidence="5" id="KW-0547">Nucleotide-binding</keyword>
<sequence length="106" mass="12099">MEFVAYVSLHPQLASCLGQLVSEIEASFGLLCSRERRVVEDYQPPFFDLVPSDPSFEDMKKVVCVDQQTPTIHNRLYSDPLQCREKQVRNIIKEVGLSYSADKSCK</sequence>
<dbReference type="GO" id="GO:0005524">
    <property type="term" value="F:ATP binding"/>
    <property type="evidence" value="ECO:0007669"/>
    <property type="project" value="UniProtKB-KW"/>
</dbReference>
<dbReference type="EMBL" id="JAPFRF010000011">
    <property type="protein sequence ID" value="KAJ7317855.1"/>
    <property type="molecule type" value="Genomic_DNA"/>
</dbReference>
<keyword evidence="2" id="KW-0723">Serine/threonine-protein kinase</keyword>